<dbReference type="InterPro" id="IPR029063">
    <property type="entry name" value="SAM-dependent_MTases_sf"/>
</dbReference>
<protein>
    <submittedName>
        <fullName evidence="1">Putative S-adenosylmethionine-dependent methyltransferase involved in cell envelope biogenesis</fullName>
    </submittedName>
</protein>
<dbReference type="PANTHER" id="PTHR35276:SF1">
    <property type="entry name" value="TRNA (MNM(5)S(2)U34)-METHYLTRANSFERASE, CHLOROPLASTIC"/>
    <property type="match status" value="1"/>
</dbReference>
<dbReference type="Pfam" id="PF06962">
    <property type="entry name" value="rRNA_methylase"/>
    <property type="match status" value="1"/>
</dbReference>
<keyword evidence="1" id="KW-0808">Transferase</keyword>
<dbReference type="RefSeq" id="WP_015325975.1">
    <property type="nucleotide sequence ID" value="NC_019978.1"/>
</dbReference>
<dbReference type="EMBL" id="CP003359">
    <property type="protein sequence ID" value="AGB40249.1"/>
    <property type="molecule type" value="Genomic_DNA"/>
</dbReference>
<dbReference type="eggNOG" id="COG2519">
    <property type="taxonomic scope" value="Bacteria"/>
</dbReference>
<dbReference type="GO" id="GO:0032259">
    <property type="term" value="P:methylation"/>
    <property type="evidence" value="ECO:0007669"/>
    <property type="project" value="UniProtKB-KW"/>
</dbReference>
<gene>
    <name evidence="1" type="ordered locus">Halha_0237</name>
</gene>
<keyword evidence="1" id="KW-0489">Methyltransferase</keyword>
<dbReference type="Gene3D" id="3.40.50.150">
    <property type="entry name" value="Vaccinia Virus protein VP39"/>
    <property type="match status" value="1"/>
</dbReference>
<proteinExistence type="predicted"/>
<organism evidence="1 2">
    <name type="scientific">Halobacteroides halobius (strain ATCC 35273 / DSM 5150 / MD-1)</name>
    <dbReference type="NCBI Taxonomy" id="748449"/>
    <lineage>
        <taxon>Bacteria</taxon>
        <taxon>Bacillati</taxon>
        <taxon>Bacillota</taxon>
        <taxon>Clostridia</taxon>
        <taxon>Halanaerobiales</taxon>
        <taxon>Halobacteroidaceae</taxon>
        <taxon>Halobacteroides</taxon>
    </lineage>
</organism>
<evidence type="ECO:0000313" key="1">
    <source>
        <dbReference type="EMBL" id="AGB40249.1"/>
    </source>
</evidence>
<dbReference type="HOGENOM" id="CLU_079190_1_0_9"/>
<dbReference type="InterPro" id="IPR010719">
    <property type="entry name" value="MnmM_MeTrfase"/>
</dbReference>
<keyword evidence="2" id="KW-1185">Reference proteome</keyword>
<accession>L0K7B0</accession>
<dbReference type="SUPFAM" id="SSF53335">
    <property type="entry name" value="S-adenosyl-L-methionine-dependent methyltransferases"/>
    <property type="match status" value="1"/>
</dbReference>
<dbReference type="GO" id="GO:0008168">
    <property type="term" value="F:methyltransferase activity"/>
    <property type="evidence" value="ECO:0007669"/>
    <property type="project" value="UniProtKB-KW"/>
</dbReference>
<dbReference type="PANTHER" id="PTHR35276">
    <property type="entry name" value="S-ADENOSYL-L-METHIONINE-DEPENDENT METHYLTRANSFERASES SUPERFAMILY PROTEIN"/>
    <property type="match status" value="1"/>
</dbReference>
<dbReference type="AlphaFoldDB" id="L0K7B0"/>
<name>L0K7B0_HALHC</name>
<sequence>MQQDFKQGVDFSHQLLSEQIAKGAKLIDATVGNGYDTKFMAELVGRSGTIWGFDVQEEAIKRAKERLEKASLKEQVKLINDGHQNMSNYINQSVDGILFNLGYLPGGNKKVITQAETTLQAVKEGLDLLKAGGVLVLVIYLGHEGGREERQVLFDYAIELDEKAYNVLHYKFINQKKEPPQVLAIKKRTN</sequence>
<dbReference type="Proteomes" id="UP000010880">
    <property type="component" value="Chromosome"/>
</dbReference>
<dbReference type="STRING" id="748449.Halha_0237"/>
<reference evidence="2" key="1">
    <citation type="submission" date="2012-02" db="EMBL/GenBank/DDBJ databases">
        <title>The complete genome of Halobacteroides halobius DSM 5150.</title>
        <authorList>
            <person name="Lucas S."/>
            <person name="Copeland A."/>
            <person name="Lapidus A."/>
            <person name="Glavina del Rio T."/>
            <person name="Dalin E."/>
            <person name="Tice H."/>
            <person name="Bruce D."/>
            <person name="Goodwin L."/>
            <person name="Pitluck S."/>
            <person name="Peters L."/>
            <person name="Mikhailova N."/>
            <person name="Gu W."/>
            <person name="Kyrpides N."/>
            <person name="Mavromatis K."/>
            <person name="Ivanova N."/>
            <person name="Brettin T."/>
            <person name="Detter J.C."/>
            <person name="Han C."/>
            <person name="Larimer F."/>
            <person name="Land M."/>
            <person name="Hauser L."/>
            <person name="Markowitz V."/>
            <person name="Cheng J.-F."/>
            <person name="Hugenholtz P."/>
            <person name="Woyke T."/>
            <person name="Wu D."/>
            <person name="Tindall B."/>
            <person name="Pomrenke H."/>
            <person name="Brambilla E."/>
            <person name="Klenk H.-P."/>
            <person name="Eisen J.A."/>
        </authorList>
    </citation>
    <scope>NUCLEOTIDE SEQUENCE [LARGE SCALE GENOMIC DNA]</scope>
    <source>
        <strain evidence="2">ATCC 35273 / DSM 5150 / MD-1</strain>
    </source>
</reference>
<dbReference type="OrthoDB" id="9792989at2"/>
<dbReference type="CDD" id="cd02440">
    <property type="entry name" value="AdoMet_MTases"/>
    <property type="match status" value="1"/>
</dbReference>
<dbReference type="KEGG" id="hhl:Halha_0237"/>
<evidence type="ECO:0000313" key="2">
    <source>
        <dbReference type="Proteomes" id="UP000010880"/>
    </source>
</evidence>